<evidence type="ECO:0000313" key="1">
    <source>
        <dbReference type="EMBL" id="MBD2560495.1"/>
    </source>
</evidence>
<dbReference type="Proteomes" id="UP000604661">
    <property type="component" value="Unassembled WGS sequence"/>
</dbReference>
<organism evidence="1 2">
    <name type="scientific">Nostoc linckia FACHB-391</name>
    <dbReference type="NCBI Taxonomy" id="2692906"/>
    <lineage>
        <taxon>Bacteria</taxon>
        <taxon>Bacillati</taxon>
        <taxon>Cyanobacteriota</taxon>
        <taxon>Cyanophyceae</taxon>
        <taxon>Nostocales</taxon>
        <taxon>Nostocaceae</taxon>
        <taxon>Nostoc</taxon>
    </lineage>
</organism>
<protein>
    <submittedName>
        <fullName evidence="1">Uncharacterized protein</fullName>
    </submittedName>
</protein>
<keyword evidence="2" id="KW-1185">Reference proteome</keyword>
<comment type="caution">
    <text evidence="1">The sequence shown here is derived from an EMBL/GenBank/DDBJ whole genome shotgun (WGS) entry which is preliminary data.</text>
</comment>
<name>A0ABR8ERD0_NOSLI</name>
<evidence type="ECO:0000313" key="2">
    <source>
        <dbReference type="Proteomes" id="UP000604661"/>
    </source>
</evidence>
<sequence>MPLDNPNSLPVNQLQNIPTVQVAFEPSEEGEVKLLHELSRNYCYSPSGSSAKRQIGISSYSIIYTNISNSATWSRT</sequence>
<proteinExistence type="predicted"/>
<dbReference type="EMBL" id="JACJTE010000006">
    <property type="protein sequence ID" value="MBD2560495.1"/>
    <property type="molecule type" value="Genomic_DNA"/>
</dbReference>
<gene>
    <name evidence="1" type="ORF">H6G95_07650</name>
</gene>
<reference evidence="1 2" key="1">
    <citation type="journal article" date="2020" name="ISME J.">
        <title>Comparative genomics reveals insights into cyanobacterial evolution and habitat adaptation.</title>
        <authorList>
            <person name="Chen M.Y."/>
            <person name="Teng W.K."/>
            <person name="Zhao L."/>
            <person name="Hu C.X."/>
            <person name="Zhou Y.K."/>
            <person name="Han B.P."/>
            <person name="Song L.R."/>
            <person name="Shu W.S."/>
        </authorList>
    </citation>
    <scope>NUCLEOTIDE SEQUENCE [LARGE SCALE GENOMIC DNA]</scope>
    <source>
        <strain evidence="1 2">FACHB-391</strain>
    </source>
</reference>
<accession>A0ABR8ERD0</accession>